<evidence type="ECO:0000256" key="2">
    <source>
        <dbReference type="ARBA" id="ARBA00022475"/>
    </source>
</evidence>
<dbReference type="EMBL" id="JAAOIC020000065">
    <property type="protein sequence ID" value="KAG8034999.1"/>
    <property type="molecule type" value="Genomic_DNA"/>
</dbReference>
<dbReference type="GO" id="GO:0043025">
    <property type="term" value="C:neuronal cell body"/>
    <property type="evidence" value="ECO:0007669"/>
    <property type="project" value="TreeGrafter"/>
</dbReference>
<proteinExistence type="predicted"/>
<comment type="caution">
    <text evidence="9">The sequence shown here is derived from an EMBL/GenBank/DDBJ whole genome shotgun (WGS) entry which is preliminary data.</text>
</comment>
<dbReference type="GO" id="GO:0007165">
    <property type="term" value="P:signal transduction"/>
    <property type="evidence" value="ECO:0007669"/>
    <property type="project" value="UniProtKB-KW"/>
</dbReference>
<organism evidence="9 10">
    <name type="scientific">Cotesia typhae</name>
    <dbReference type="NCBI Taxonomy" id="2053667"/>
    <lineage>
        <taxon>Eukaryota</taxon>
        <taxon>Metazoa</taxon>
        <taxon>Ecdysozoa</taxon>
        <taxon>Arthropoda</taxon>
        <taxon>Hexapoda</taxon>
        <taxon>Insecta</taxon>
        <taxon>Pterygota</taxon>
        <taxon>Neoptera</taxon>
        <taxon>Endopterygota</taxon>
        <taxon>Hymenoptera</taxon>
        <taxon>Apocrita</taxon>
        <taxon>Ichneumonoidea</taxon>
        <taxon>Braconidae</taxon>
        <taxon>Microgastrinae</taxon>
        <taxon>Cotesia</taxon>
    </lineage>
</organism>
<evidence type="ECO:0000313" key="9">
    <source>
        <dbReference type="EMBL" id="KAG8034999.1"/>
    </source>
</evidence>
<keyword evidence="6" id="KW-0675">Receptor</keyword>
<feature type="non-terminal residue" evidence="9">
    <location>
        <position position="1"/>
    </location>
</feature>
<dbReference type="AlphaFoldDB" id="A0A8J5V607"/>
<feature type="transmembrane region" description="Helical" evidence="8">
    <location>
        <begin position="32"/>
        <end position="51"/>
    </location>
</feature>
<dbReference type="Pfam" id="PF08395">
    <property type="entry name" value="7tm_7"/>
    <property type="match status" value="1"/>
</dbReference>
<dbReference type="GO" id="GO:0007635">
    <property type="term" value="P:chemosensory behavior"/>
    <property type="evidence" value="ECO:0007669"/>
    <property type="project" value="TreeGrafter"/>
</dbReference>
<reference evidence="9" key="2">
    <citation type="submission" date="2021-04" db="EMBL/GenBank/DDBJ databases">
        <title>Genome-wide patterns of bracovirus chromosomal integration into multiple host tissues during parasitism.</title>
        <authorList>
            <person name="Chebbi M.A.C."/>
        </authorList>
    </citation>
    <scope>NUCLEOTIDE SEQUENCE</scope>
    <source>
        <tissue evidence="9">Whole body</tissue>
    </source>
</reference>
<evidence type="ECO:0000256" key="4">
    <source>
        <dbReference type="ARBA" id="ARBA00022989"/>
    </source>
</evidence>
<gene>
    <name evidence="9" type="ORF">G9C98_005421</name>
</gene>
<dbReference type="GO" id="GO:0008049">
    <property type="term" value="P:male courtship behavior"/>
    <property type="evidence" value="ECO:0007669"/>
    <property type="project" value="TreeGrafter"/>
</dbReference>
<protein>
    <recommendedName>
        <fullName evidence="11">Gustatory receptor</fullName>
    </recommendedName>
</protein>
<evidence type="ECO:0000256" key="8">
    <source>
        <dbReference type="SAM" id="Phobius"/>
    </source>
</evidence>
<feature type="transmembrane region" description="Helical" evidence="8">
    <location>
        <begin position="156"/>
        <end position="177"/>
    </location>
</feature>
<comment type="subcellular location">
    <subcellularLocation>
        <location evidence="1">Cell membrane</location>
        <topology evidence="1">Multi-pass membrane protein</topology>
    </subcellularLocation>
</comment>
<dbReference type="GO" id="GO:0050909">
    <property type="term" value="P:sensory perception of taste"/>
    <property type="evidence" value="ECO:0007669"/>
    <property type="project" value="InterPro"/>
</dbReference>
<evidence type="ECO:0000256" key="3">
    <source>
        <dbReference type="ARBA" id="ARBA00022692"/>
    </source>
</evidence>
<evidence type="ECO:0000256" key="6">
    <source>
        <dbReference type="ARBA" id="ARBA00023170"/>
    </source>
</evidence>
<keyword evidence="3 8" id="KW-0812">Transmembrane</keyword>
<keyword evidence="5 8" id="KW-0472">Membrane</keyword>
<feature type="non-terminal residue" evidence="9">
    <location>
        <position position="277"/>
    </location>
</feature>
<dbReference type="OrthoDB" id="6366728at2759"/>
<keyword evidence="7" id="KW-0807">Transducer</keyword>
<dbReference type="PANTHER" id="PTHR21143:SF133">
    <property type="entry name" value="GUSTATORY AND PHEROMONE RECEPTOR 32A-RELATED"/>
    <property type="match status" value="1"/>
</dbReference>
<accession>A0A8J5V607</accession>
<feature type="transmembrane region" description="Helical" evidence="8">
    <location>
        <begin position="57"/>
        <end position="86"/>
    </location>
</feature>
<evidence type="ECO:0000256" key="1">
    <source>
        <dbReference type="ARBA" id="ARBA00004651"/>
    </source>
</evidence>
<dbReference type="Proteomes" id="UP000729913">
    <property type="component" value="Unassembled WGS sequence"/>
</dbReference>
<evidence type="ECO:0008006" key="11">
    <source>
        <dbReference type="Google" id="ProtNLM"/>
    </source>
</evidence>
<name>A0A8J5V607_9HYME</name>
<keyword evidence="10" id="KW-1185">Reference proteome</keyword>
<evidence type="ECO:0000313" key="10">
    <source>
        <dbReference type="Proteomes" id="UP000729913"/>
    </source>
</evidence>
<sequence length="277" mass="32775">ILNSKLIKSDEFLKNLRVSINIQNEFAFSMKFAVGWFIYSFYINAVAIIWYNKSFGLLMVFIVAFTFHHGFHVNYIVDLTFFLLIIHMRARFKGINKFLSDSFNLRSNNLFQNTEAYHKWAISRETNFENDFTTTFRSIKRIHLELKIMCNEIMRIYGFSISLMILTMFFLVIVQLYNIYTIIVKAGDQLTDKSLQIFSMSSWVLIALLKFFCVNYACANAINEWNKTGEIIHKLEFDSKDSKFQREIQKFSIQILQNPLKFTPCGLLDLDYYLIRD</sequence>
<dbReference type="GO" id="GO:0005886">
    <property type="term" value="C:plasma membrane"/>
    <property type="evidence" value="ECO:0007669"/>
    <property type="project" value="UniProtKB-SubCell"/>
</dbReference>
<evidence type="ECO:0000256" key="7">
    <source>
        <dbReference type="ARBA" id="ARBA00023224"/>
    </source>
</evidence>
<dbReference type="GO" id="GO:0030425">
    <property type="term" value="C:dendrite"/>
    <property type="evidence" value="ECO:0007669"/>
    <property type="project" value="TreeGrafter"/>
</dbReference>
<dbReference type="InterPro" id="IPR013604">
    <property type="entry name" value="7TM_chemorcpt"/>
</dbReference>
<feature type="transmembrane region" description="Helical" evidence="8">
    <location>
        <begin position="197"/>
        <end position="218"/>
    </location>
</feature>
<dbReference type="PANTHER" id="PTHR21143">
    <property type="entry name" value="INVERTEBRATE GUSTATORY RECEPTOR"/>
    <property type="match status" value="1"/>
</dbReference>
<keyword evidence="2" id="KW-1003">Cell membrane</keyword>
<evidence type="ECO:0000256" key="5">
    <source>
        <dbReference type="ARBA" id="ARBA00023136"/>
    </source>
</evidence>
<keyword evidence="4 8" id="KW-1133">Transmembrane helix</keyword>
<reference evidence="9" key="1">
    <citation type="submission" date="2020-03" db="EMBL/GenBank/DDBJ databases">
        <authorList>
            <person name="Chebbi M.A."/>
            <person name="Drezen J.M."/>
        </authorList>
    </citation>
    <scope>NUCLEOTIDE SEQUENCE</scope>
    <source>
        <tissue evidence="9">Whole body</tissue>
    </source>
</reference>
<dbReference type="GO" id="GO:0030424">
    <property type="term" value="C:axon"/>
    <property type="evidence" value="ECO:0007669"/>
    <property type="project" value="TreeGrafter"/>
</dbReference>